<comment type="catalytic activity">
    <reaction evidence="1">
        <text>Hydrolysis of (1-&gt;3)-beta-D-glucosidic linkages in (1-&gt;3)-beta-D-glucans.</text>
        <dbReference type="EC" id="3.2.1.39"/>
    </reaction>
</comment>
<evidence type="ECO:0000256" key="2">
    <source>
        <dbReference type="ARBA" id="ARBA00004191"/>
    </source>
</evidence>
<evidence type="ECO:0000256" key="3">
    <source>
        <dbReference type="ARBA" id="ARBA00004401"/>
    </source>
</evidence>
<dbReference type="GO" id="GO:0009986">
    <property type="term" value="C:cell surface"/>
    <property type="evidence" value="ECO:0007669"/>
    <property type="project" value="TreeGrafter"/>
</dbReference>
<dbReference type="GO" id="GO:0005576">
    <property type="term" value="C:extracellular region"/>
    <property type="evidence" value="ECO:0007669"/>
    <property type="project" value="TreeGrafter"/>
</dbReference>
<evidence type="ECO:0000256" key="13">
    <source>
        <dbReference type="ARBA" id="ARBA00023277"/>
    </source>
</evidence>
<dbReference type="InterPro" id="IPR050732">
    <property type="entry name" value="Beta-glucan_modifiers"/>
</dbReference>
<proteinExistence type="inferred from homology"/>
<dbReference type="GO" id="GO:0071555">
    <property type="term" value="P:cell wall organization"/>
    <property type="evidence" value="ECO:0007669"/>
    <property type="project" value="UniProtKB-KW"/>
</dbReference>
<sequence>SSPSDFQKDSRLHQSFYGIAYTPEGSQLAENCGNSLDQVITDIQLLSQLTTRIRLYGMFNVHGFLVLEAIKQTEVNMTVWLANYVDQDDGGVAYVRQRDLIKEAIQTYGTDHIGGVTVGNEFILDYLDDHDGTSSDTNGALGDAGAELLLVNITDTKAMLSDINIDLPVGTADAGAYMNKILLEHVDYGMANVHPWFADVSIDIAAGWTNTFFQTDDVELAAALNDTPTMYIAETGWPTNSSSTADETNGVSNATVGNLQIFLDDFVCQANTNETKYFFFEYFDEEWKNIEYGGVEGWWGLFHQNRTLKNVVIPDCVLT</sequence>
<dbReference type="Pfam" id="PF00332">
    <property type="entry name" value="Glyco_hydro_17"/>
    <property type="match status" value="1"/>
</dbReference>
<evidence type="ECO:0000256" key="19">
    <source>
        <dbReference type="RuleBase" id="RU004335"/>
    </source>
</evidence>
<evidence type="ECO:0000256" key="8">
    <source>
        <dbReference type="ARBA" id="ARBA00022525"/>
    </source>
</evidence>
<evidence type="ECO:0000256" key="16">
    <source>
        <dbReference type="ARBA" id="ARBA00037649"/>
    </source>
</evidence>
<keyword evidence="9" id="KW-0732">Signal</keyword>
<keyword evidence="6" id="KW-1003">Cell membrane</keyword>
<dbReference type="GO" id="GO:0005886">
    <property type="term" value="C:plasma membrane"/>
    <property type="evidence" value="ECO:0007669"/>
    <property type="project" value="UniProtKB-SubCell"/>
</dbReference>
<name>A0A0D7AJH9_9AGAR</name>
<keyword evidence="14" id="KW-0961">Cell wall biogenesis/degradation</keyword>
<evidence type="ECO:0000313" key="20">
    <source>
        <dbReference type="EMBL" id="KIY51722.1"/>
    </source>
</evidence>
<evidence type="ECO:0000313" key="21">
    <source>
        <dbReference type="Proteomes" id="UP000054144"/>
    </source>
</evidence>
<keyword evidence="21" id="KW-1185">Reference proteome</keyword>
<evidence type="ECO:0000256" key="7">
    <source>
        <dbReference type="ARBA" id="ARBA00022512"/>
    </source>
</evidence>
<evidence type="ECO:0000256" key="17">
    <source>
        <dbReference type="ARBA" id="ARBA00042373"/>
    </source>
</evidence>
<dbReference type="PANTHER" id="PTHR16631">
    <property type="entry name" value="GLUCAN 1,3-BETA-GLUCOSIDASE"/>
    <property type="match status" value="1"/>
</dbReference>
<evidence type="ECO:0000256" key="14">
    <source>
        <dbReference type="ARBA" id="ARBA00023316"/>
    </source>
</evidence>
<dbReference type="GO" id="GO:0000272">
    <property type="term" value="P:polysaccharide catabolic process"/>
    <property type="evidence" value="ECO:0007669"/>
    <property type="project" value="UniProtKB-KW"/>
</dbReference>
<comment type="function">
    <text evidence="16">Glucanases play a role in cell expansion during growth, in cell-cell fusion during mating, and in spore release during sporulation. This enzyme may be involved in beta-glucan degradation. Active on laminarin and lichenan.</text>
</comment>
<dbReference type="PANTHER" id="PTHR16631:SF17">
    <property type="entry name" value="GLUCAN ENDO-1,3-BETA-GLUCOSIDASE BTGC"/>
    <property type="match status" value="1"/>
</dbReference>
<dbReference type="Proteomes" id="UP000054144">
    <property type="component" value="Unassembled WGS sequence"/>
</dbReference>
<comment type="subcellular location">
    <subcellularLocation>
        <location evidence="3">Cell membrane</location>
        <topology evidence="3">Single-pass type II membrane protein</topology>
    </subcellularLocation>
    <subcellularLocation>
        <location evidence="2">Secreted</location>
        <location evidence="2">Cell wall</location>
    </subcellularLocation>
</comment>
<dbReference type="InterPro" id="IPR000490">
    <property type="entry name" value="Glyco_hydro_17"/>
</dbReference>
<dbReference type="GO" id="GO:0009277">
    <property type="term" value="C:fungal-type cell wall"/>
    <property type="evidence" value="ECO:0007669"/>
    <property type="project" value="TreeGrafter"/>
</dbReference>
<dbReference type="OrthoDB" id="68336at2759"/>
<dbReference type="Gene3D" id="3.20.20.80">
    <property type="entry name" value="Glycosidases"/>
    <property type="match status" value="1"/>
</dbReference>
<evidence type="ECO:0000256" key="5">
    <source>
        <dbReference type="ARBA" id="ARBA00012780"/>
    </source>
</evidence>
<reference evidence="20 21" key="1">
    <citation type="journal article" date="2015" name="Fungal Genet. Biol.">
        <title>Evolution of novel wood decay mechanisms in Agaricales revealed by the genome sequences of Fistulina hepatica and Cylindrobasidium torrendii.</title>
        <authorList>
            <person name="Floudas D."/>
            <person name="Held B.W."/>
            <person name="Riley R."/>
            <person name="Nagy L.G."/>
            <person name="Koehler G."/>
            <person name="Ransdell A.S."/>
            <person name="Younus H."/>
            <person name="Chow J."/>
            <person name="Chiniquy J."/>
            <person name="Lipzen A."/>
            <person name="Tritt A."/>
            <person name="Sun H."/>
            <person name="Haridas S."/>
            <person name="LaButti K."/>
            <person name="Ohm R.A."/>
            <person name="Kues U."/>
            <person name="Blanchette R.A."/>
            <person name="Grigoriev I.V."/>
            <person name="Minto R.E."/>
            <person name="Hibbett D.S."/>
        </authorList>
    </citation>
    <scope>NUCLEOTIDE SEQUENCE [LARGE SCALE GENOMIC DNA]</scope>
    <source>
        <strain evidence="20 21">ATCC 64428</strain>
    </source>
</reference>
<feature type="non-terminal residue" evidence="20">
    <location>
        <position position="1"/>
    </location>
</feature>
<evidence type="ECO:0000256" key="10">
    <source>
        <dbReference type="ARBA" id="ARBA00022801"/>
    </source>
</evidence>
<dbReference type="SUPFAM" id="SSF51445">
    <property type="entry name" value="(Trans)glycosidases"/>
    <property type="match status" value="1"/>
</dbReference>
<keyword evidence="11" id="KW-0472">Membrane</keyword>
<evidence type="ECO:0000256" key="6">
    <source>
        <dbReference type="ARBA" id="ARBA00022475"/>
    </source>
</evidence>
<organism evidence="20 21">
    <name type="scientific">Fistulina hepatica ATCC 64428</name>
    <dbReference type="NCBI Taxonomy" id="1128425"/>
    <lineage>
        <taxon>Eukaryota</taxon>
        <taxon>Fungi</taxon>
        <taxon>Dikarya</taxon>
        <taxon>Basidiomycota</taxon>
        <taxon>Agaricomycotina</taxon>
        <taxon>Agaricomycetes</taxon>
        <taxon>Agaricomycetidae</taxon>
        <taxon>Agaricales</taxon>
        <taxon>Fistulinaceae</taxon>
        <taxon>Fistulina</taxon>
    </lineage>
</organism>
<keyword evidence="10 20" id="KW-0378">Hydrolase</keyword>
<evidence type="ECO:0000256" key="1">
    <source>
        <dbReference type="ARBA" id="ARBA00000382"/>
    </source>
</evidence>
<evidence type="ECO:0000256" key="12">
    <source>
        <dbReference type="ARBA" id="ARBA00023180"/>
    </source>
</evidence>
<evidence type="ECO:0000256" key="18">
    <source>
        <dbReference type="ARBA" id="ARBA00043078"/>
    </source>
</evidence>
<keyword evidence="15" id="KW-0624">Polysaccharide degradation</keyword>
<keyword evidence="13" id="KW-0119">Carbohydrate metabolism</keyword>
<evidence type="ECO:0000256" key="11">
    <source>
        <dbReference type="ARBA" id="ARBA00023136"/>
    </source>
</evidence>
<dbReference type="EC" id="3.2.1.39" evidence="5"/>
<keyword evidence="7" id="KW-0134">Cell wall</keyword>
<dbReference type="AlphaFoldDB" id="A0A0D7AJH9"/>
<evidence type="ECO:0000256" key="4">
    <source>
        <dbReference type="ARBA" id="ARBA00008773"/>
    </source>
</evidence>
<evidence type="ECO:0000256" key="9">
    <source>
        <dbReference type="ARBA" id="ARBA00022729"/>
    </source>
</evidence>
<dbReference type="EMBL" id="KN881648">
    <property type="protein sequence ID" value="KIY51722.1"/>
    <property type="molecule type" value="Genomic_DNA"/>
</dbReference>
<gene>
    <name evidence="20" type="ORF">FISHEDRAFT_36499</name>
</gene>
<keyword evidence="8" id="KW-0964">Secreted</keyword>
<evidence type="ECO:0000256" key="15">
    <source>
        <dbReference type="ARBA" id="ARBA00023326"/>
    </source>
</evidence>
<keyword evidence="12" id="KW-0325">Glycoprotein</keyword>
<dbReference type="GO" id="GO:0042973">
    <property type="term" value="F:glucan endo-1,3-beta-D-glucosidase activity"/>
    <property type="evidence" value="ECO:0007669"/>
    <property type="project" value="UniProtKB-EC"/>
</dbReference>
<dbReference type="InterPro" id="IPR017853">
    <property type="entry name" value="GH"/>
</dbReference>
<comment type="similarity">
    <text evidence="4 19">Belongs to the glycosyl hydrolase 17 family.</text>
</comment>
<accession>A0A0D7AJH9</accession>
<protein>
    <recommendedName>
        <fullName evidence="5">glucan endo-1,3-beta-D-glucosidase</fullName>
        <ecNumber evidence="5">3.2.1.39</ecNumber>
    </recommendedName>
    <alternativeName>
        <fullName evidence="18">Endo-1,3-beta-glucanase btgC</fullName>
    </alternativeName>
    <alternativeName>
        <fullName evidence="17">Laminarinase btgC</fullName>
    </alternativeName>
</protein>